<protein>
    <submittedName>
        <fullName evidence="1">Uncharacterized protein</fullName>
    </submittedName>
</protein>
<evidence type="ECO:0000313" key="2">
    <source>
        <dbReference type="Proteomes" id="UP001165960"/>
    </source>
</evidence>
<dbReference type="Proteomes" id="UP001165960">
    <property type="component" value="Unassembled WGS sequence"/>
</dbReference>
<comment type="caution">
    <text evidence="1">The sequence shown here is derived from an EMBL/GenBank/DDBJ whole genome shotgun (WGS) entry which is preliminary data.</text>
</comment>
<gene>
    <name evidence="1" type="ORF">DSO57_1015815</name>
</gene>
<organism evidence="1 2">
    <name type="scientific">Entomophthora muscae</name>
    <dbReference type="NCBI Taxonomy" id="34485"/>
    <lineage>
        <taxon>Eukaryota</taxon>
        <taxon>Fungi</taxon>
        <taxon>Fungi incertae sedis</taxon>
        <taxon>Zoopagomycota</taxon>
        <taxon>Entomophthoromycotina</taxon>
        <taxon>Entomophthoromycetes</taxon>
        <taxon>Entomophthorales</taxon>
        <taxon>Entomophthoraceae</taxon>
        <taxon>Entomophthora</taxon>
    </lineage>
</organism>
<reference evidence="1" key="1">
    <citation type="submission" date="2022-04" db="EMBL/GenBank/DDBJ databases">
        <title>Genome of the entomopathogenic fungus Entomophthora muscae.</title>
        <authorList>
            <person name="Elya C."/>
            <person name="Lovett B.R."/>
            <person name="Lee E."/>
            <person name="Macias A.M."/>
            <person name="Hajek A.E."/>
            <person name="De Bivort B.L."/>
            <person name="Kasson M.T."/>
            <person name="De Fine Licht H.H."/>
            <person name="Stajich J.E."/>
        </authorList>
    </citation>
    <scope>NUCLEOTIDE SEQUENCE</scope>
    <source>
        <strain evidence="1">Berkeley</strain>
    </source>
</reference>
<evidence type="ECO:0000313" key="1">
    <source>
        <dbReference type="EMBL" id="KAJ9065803.1"/>
    </source>
</evidence>
<sequence length="105" mass="11845">MVSTCASTTKHNCFPYETASFLVFLYHLQWLTPASSKDLEPIVYIIPEPLDLLHLCRSVLGETLNYLLPLFLPCCPASVDANHLLWSNPSHLFPLFCHVAMLLSL</sequence>
<keyword evidence="2" id="KW-1185">Reference proteome</keyword>
<dbReference type="EMBL" id="QTSX02004323">
    <property type="protein sequence ID" value="KAJ9065803.1"/>
    <property type="molecule type" value="Genomic_DNA"/>
</dbReference>
<accession>A0ACC2SU62</accession>
<name>A0ACC2SU62_9FUNG</name>
<proteinExistence type="predicted"/>